<dbReference type="EMBL" id="JBGBPQ010000006">
    <property type="protein sequence ID" value="KAL1522629.1"/>
    <property type="molecule type" value="Genomic_DNA"/>
</dbReference>
<comment type="caution">
    <text evidence="3">The sequence shown here is derived from an EMBL/GenBank/DDBJ whole genome shotgun (WGS) entry which is preliminary data.</text>
</comment>
<dbReference type="InterPro" id="IPR015655">
    <property type="entry name" value="PP2C"/>
</dbReference>
<dbReference type="Pfam" id="PF00481">
    <property type="entry name" value="PP2C"/>
    <property type="match status" value="1"/>
</dbReference>
<dbReference type="InterPro" id="IPR001932">
    <property type="entry name" value="PPM-type_phosphatase-like_dom"/>
</dbReference>
<evidence type="ECO:0000313" key="3">
    <source>
        <dbReference type="EMBL" id="KAL1522629.1"/>
    </source>
</evidence>
<reference evidence="3 4" key="1">
    <citation type="journal article" date="2024" name="Science">
        <title>Giant polyketide synthase enzymes in the biosynthesis of giant marine polyether toxins.</title>
        <authorList>
            <person name="Fallon T.R."/>
            <person name="Shende V.V."/>
            <person name="Wierzbicki I.H."/>
            <person name="Pendleton A.L."/>
            <person name="Watervoot N.F."/>
            <person name="Auber R.P."/>
            <person name="Gonzalez D.J."/>
            <person name="Wisecaver J.H."/>
            <person name="Moore B.S."/>
        </authorList>
    </citation>
    <scope>NUCLEOTIDE SEQUENCE [LARGE SCALE GENOMIC DNA]</scope>
    <source>
        <strain evidence="3 4">12B1</strain>
    </source>
</reference>
<dbReference type="GO" id="GO:0004722">
    <property type="term" value="F:protein serine/threonine phosphatase activity"/>
    <property type="evidence" value="ECO:0007669"/>
    <property type="project" value="InterPro"/>
</dbReference>
<feature type="compositionally biased region" description="Polar residues" evidence="1">
    <location>
        <begin position="61"/>
        <end position="75"/>
    </location>
</feature>
<feature type="region of interest" description="Disordered" evidence="1">
    <location>
        <begin position="500"/>
        <end position="575"/>
    </location>
</feature>
<dbReference type="PANTHER" id="PTHR47992">
    <property type="entry name" value="PROTEIN PHOSPHATASE"/>
    <property type="match status" value="1"/>
</dbReference>
<dbReference type="Proteomes" id="UP001515480">
    <property type="component" value="Unassembled WGS sequence"/>
</dbReference>
<keyword evidence="4" id="KW-1185">Reference proteome</keyword>
<dbReference type="SMART" id="SM00332">
    <property type="entry name" value="PP2Cc"/>
    <property type="match status" value="1"/>
</dbReference>
<accession>A0AB34JL03</accession>
<dbReference type="PROSITE" id="PS51746">
    <property type="entry name" value="PPM_2"/>
    <property type="match status" value="1"/>
</dbReference>
<feature type="region of interest" description="Disordered" evidence="1">
    <location>
        <begin position="60"/>
        <end position="175"/>
    </location>
</feature>
<proteinExistence type="predicted"/>
<protein>
    <recommendedName>
        <fullName evidence="2">PPM-type phosphatase domain-containing protein</fullName>
    </recommendedName>
</protein>
<dbReference type="SMART" id="SM00331">
    <property type="entry name" value="PP2C_SIG"/>
    <property type="match status" value="1"/>
</dbReference>
<dbReference type="CDD" id="cd00143">
    <property type="entry name" value="PP2Cc"/>
    <property type="match status" value="1"/>
</dbReference>
<organism evidence="3 4">
    <name type="scientific">Prymnesium parvum</name>
    <name type="common">Toxic golden alga</name>
    <dbReference type="NCBI Taxonomy" id="97485"/>
    <lineage>
        <taxon>Eukaryota</taxon>
        <taxon>Haptista</taxon>
        <taxon>Haptophyta</taxon>
        <taxon>Prymnesiophyceae</taxon>
        <taxon>Prymnesiales</taxon>
        <taxon>Prymnesiaceae</taxon>
        <taxon>Prymnesium</taxon>
    </lineage>
</organism>
<evidence type="ECO:0000259" key="2">
    <source>
        <dbReference type="PROSITE" id="PS51746"/>
    </source>
</evidence>
<sequence>MNHGPESERSQVIFLVDELHNEEKLSAPRKGSHTAWSEREGTVCLESLTPTYQDSVVEIHSFSSSHKGQNASSDPVENVARVEPNNSPPNRTPASKPNNVWTDGATPSKPNDVRRDGAPPSKPSDLLKDGAPPSKPNDVLRDGAPPSKREGDTTKKIGQNGDPPATRQVRKRRSSITLKRRWAKVGHCQVSLKGEDGFCYSRWEVGGDVFLMVLVADGHGGKEASAYCVENLFDIVIEELDNQVDAIAMENACRSAFSRVHKGLLEGTTTAGTAATLILINETKSVLVCASVGDAFAVLLPDGPKIGAPAQLISANHRIDENKSEQQRILDLGGTLGQATGPNGLGQGPLRAWPGGVACARSLGDADCKDLILATPDSHTMQYQQHMVLAVASDGVWDAVATENVALVLARCTSTTEAASVLVAAAVGNRGLRDDTTCVVIGFSDAFRGFQFNLPQTKRLRRRLQQAANWAHLRKVAPSDEHTVKGGKLYLDWSNHRKRASRAKAAKDPQSNNAHAPESFGRVASSRRSSNAGISAQRRASFPRLQVYHAPTDVEPQQKPARDSRIWNLFSSKKT</sequence>
<evidence type="ECO:0000313" key="4">
    <source>
        <dbReference type="Proteomes" id="UP001515480"/>
    </source>
</evidence>
<feature type="compositionally biased region" description="Polar residues" evidence="1">
    <location>
        <begin position="92"/>
        <end position="101"/>
    </location>
</feature>
<dbReference type="Gene3D" id="3.60.40.10">
    <property type="entry name" value="PPM-type phosphatase domain"/>
    <property type="match status" value="1"/>
</dbReference>
<dbReference type="InterPro" id="IPR036457">
    <property type="entry name" value="PPM-type-like_dom_sf"/>
</dbReference>
<dbReference type="SUPFAM" id="SSF81606">
    <property type="entry name" value="PP2C-like"/>
    <property type="match status" value="1"/>
</dbReference>
<gene>
    <name evidence="3" type="ORF">AB1Y20_017610</name>
</gene>
<name>A0AB34JL03_PRYPA</name>
<feature type="domain" description="PPM-type phosphatase" evidence="2">
    <location>
        <begin position="184"/>
        <end position="443"/>
    </location>
</feature>
<evidence type="ECO:0000256" key="1">
    <source>
        <dbReference type="SAM" id="MobiDB-lite"/>
    </source>
</evidence>
<dbReference type="AlphaFoldDB" id="A0AB34JL03"/>